<reference evidence="4" key="1">
    <citation type="journal article" date="2020" name="Microbiol. Resour. Announc.">
        <title>Draft Genome Sequences of Thiorhodococcus mannitoliphagus and Thiorhodococcus minor, Purple Sulfur Photosynthetic Bacteria in the Gammaproteobacterial Family Chromatiaceae.</title>
        <authorList>
            <person name="Aviles F.A."/>
            <person name="Meyer T.E."/>
            <person name="Kyndt J.A."/>
        </authorList>
    </citation>
    <scope>NUCLEOTIDE SEQUENCE [LARGE SCALE GENOMIC DNA]</scope>
    <source>
        <strain evidence="4">DSM 18266</strain>
    </source>
</reference>
<gene>
    <name evidence="3" type="ORF">G3480_21825</name>
</gene>
<dbReference type="NCBIfam" id="TIGR01730">
    <property type="entry name" value="RND_mfp"/>
    <property type="match status" value="1"/>
</dbReference>
<name>A0A6P1DXJ4_9GAMM</name>
<dbReference type="AlphaFoldDB" id="A0A6P1DXJ4"/>
<accession>A0A6P1DXJ4</accession>
<dbReference type="PANTHER" id="PTHR30469">
    <property type="entry name" value="MULTIDRUG RESISTANCE PROTEIN MDTA"/>
    <property type="match status" value="1"/>
</dbReference>
<dbReference type="EMBL" id="JAAIJR010000137">
    <property type="protein sequence ID" value="NEX22908.1"/>
    <property type="molecule type" value="Genomic_DNA"/>
</dbReference>
<reference evidence="3 4" key="2">
    <citation type="submission" date="2020-02" db="EMBL/GenBank/DDBJ databases">
        <title>Genome sequences of Thiorhodococcus mannitoliphagus and Thiorhodococcus minor, purple sulfur photosynthetic bacteria in the gammaproteobacterial family, Chromatiaceae.</title>
        <authorList>
            <person name="Aviles F.A."/>
            <person name="Meyer T.E."/>
            <person name="Kyndt J.A."/>
        </authorList>
    </citation>
    <scope>NUCLEOTIDE SEQUENCE [LARGE SCALE GENOMIC DNA]</scope>
    <source>
        <strain evidence="3 4">DSM 18266</strain>
    </source>
</reference>
<dbReference type="Pfam" id="PF25973">
    <property type="entry name" value="BSH_CzcB"/>
    <property type="match status" value="1"/>
</dbReference>
<evidence type="ECO:0000256" key="1">
    <source>
        <dbReference type="ARBA" id="ARBA00009477"/>
    </source>
</evidence>
<dbReference type="Gene3D" id="2.40.30.170">
    <property type="match status" value="1"/>
</dbReference>
<proteinExistence type="inferred from homology"/>
<dbReference type="InterPro" id="IPR058647">
    <property type="entry name" value="BSH_CzcB-like"/>
</dbReference>
<protein>
    <submittedName>
        <fullName evidence="3">Efflux RND transporter periplasmic adaptor subunit</fullName>
    </submittedName>
</protein>
<sequence length="333" mass="36335">MALISGVFALPILAQDAGGGPIPVSLATLSSILVYPERDAPAVAVTLNDTHLDAEIAGVIAAIEARVGDRVTQGQVVARVECEPYRIKVSRMQAALEAGRSSYAFAQRQFENARQLSQKRSISQEENDRREAEARTLKADVDRLSADLQAAAYDAGKCEIQSPIDAVIVERIASVGDYVVPGTPILRLLDDQNIEISAKVQEQDLDSLKSAQSIDFVSRNARYPVKLRTVLPIMETRLRTYEVRLPFAEDRSALAGETGRLRWILGRGEVPADLIVQRGTTLGLFVVDEDKAEFVALPDARMGHPAAVDLPPETKVIVDGRYQLRDGDAVRLP</sequence>
<dbReference type="Proteomes" id="UP000471640">
    <property type="component" value="Unassembled WGS sequence"/>
</dbReference>
<feature type="domain" description="CzcB-like barrel-sandwich hybrid" evidence="2">
    <location>
        <begin position="50"/>
        <end position="188"/>
    </location>
</feature>
<dbReference type="GO" id="GO:0015562">
    <property type="term" value="F:efflux transmembrane transporter activity"/>
    <property type="evidence" value="ECO:0007669"/>
    <property type="project" value="TreeGrafter"/>
</dbReference>
<evidence type="ECO:0000313" key="3">
    <source>
        <dbReference type="EMBL" id="NEX22908.1"/>
    </source>
</evidence>
<evidence type="ECO:0000259" key="2">
    <source>
        <dbReference type="Pfam" id="PF25973"/>
    </source>
</evidence>
<evidence type="ECO:0000313" key="4">
    <source>
        <dbReference type="Proteomes" id="UP000471640"/>
    </source>
</evidence>
<comment type="similarity">
    <text evidence="1">Belongs to the membrane fusion protein (MFP) (TC 8.A.1) family.</text>
</comment>
<dbReference type="SUPFAM" id="SSF111369">
    <property type="entry name" value="HlyD-like secretion proteins"/>
    <property type="match status" value="1"/>
</dbReference>
<organism evidence="3 4">
    <name type="scientific">Thiorhodococcus mannitoliphagus</name>
    <dbReference type="NCBI Taxonomy" id="329406"/>
    <lineage>
        <taxon>Bacteria</taxon>
        <taxon>Pseudomonadati</taxon>
        <taxon>Pseudomonadota</taxon>
        <taxon>Gammaproteobacteria</taxon>
        <taxon>Chromatiales</taxon>
        <taxon>Chromatiaceae</taxon>
        <taxon>Thiorhodococcus</taxon>
    </lineage>
</organism>
<dbReference type="RefSeq" id="WP_164656034.1">
    <property type="nucleotide sequence ID" value="NZ_JAAIJR010000137.1"/>
</dbReference>
<dbReference type="PANTHER" id="PTHR30469:SF15">
    <property type="entry name" value="HLYD FAMILY OF SECRETION PROTEINS"/>
    <property type="match status" value="1"/>
</dbReference>
<keyword evidence="4" id="KW-1185">Reference proteome</keyword>
<dbReference type="InterPro" id="IPR006143">
    <property type="entry name" value="RND_pump_MFP"/>
</dbReference>
<dbReference type="Gene3D" id="2.40.50.100">
    <property type="match status" value="1"/>
</dbReference>
<dbReference type="Gene3D" id="1.10.287.470">
    <property type="entry name" value="Helix hairpin bin"/>
    <property type="match status" value="1"/>
</dbReference>
<comment type="caution">
    <text evidence="3">The sequence shown here is derived from an EMBL/GenBank/DDBJ whole genome shotgun (WGS) entry which is preliminary data.</text>
</comment>
<dbReference type="GO" id="GO:1990281">
    <property type="term" value="C:efflux pump complex"/>
    <property type="evidence" value="ECO:0007669"/>
    <property type="project" value="TreeGrafter"/>
</dbReference>